<dbReference type="Proteomes" id="UP000188388">
    <property type="component" value="Unassembled WGS sequence"/>
</dbReference>
<keyword evidence="1" id="KW-1133">Transmembrane helix</keyword>
<sequence>MDVGDGVPYTSSARGFYGGLGMTDIAVPLKRVEWAWLRNPRFDLSFILGLPVLAFLTGFVILLQPRFFYPILIVDLWFLGYHHVIATYTRLCFDRKSFAEHWPLLVVLLPVVAAATIAVAYGFGLWTIVSVYFYWQWFHYTRQSWGISRTFRGKQRSALYEDGWLDQAIFYALPILGILHRSHQDPGLFIGMELRVVPVASIVEQAAAAVTIALLLFWLARRFQAVRQDRLALVHTIYMATHFAVFAVAYILITDVTIGWLVINMWHNAQYVLFVWMFNTRRFKDGIDPDAPFLSYISQPSRLWLYMTTCILITGVLYWAVLGTLDVLFFAGLSMTIVIYQIVNFHHYIVDSRIWKVRKKPIRRTLGLEE</sequence>
<feature type="transmembrane region" description="Helical" evidence="1">
    <location>
        <begin position="327"/>
        <end position="350"/>
    </location>
</feature>
<name>A0A1R3V2G2_9HYPH</name>
<keyword evidence="1" id="KW-0812">Transmembrane</keyword>
<evidence type="ECO:0000256" key="1">
    <source>
        <dbReference type="SAM" id="Phobius"/>
    </source>
</evidence>
<dbReference type="AlphaFoldDB" id="A0A1R3V2G2"/>
<feature type="transmembrane region" description="Helical" evidence="1">
    <location>
        <begin position="105"/>
        <end position="135"/>
    </location>
</feature>
<protein>
    <recommendedName>
        <fullName evidence="4">Transmembrane protein</fullName>
    </recommendedName>
</protein>
<evidence type="ECO:0000313" key="3">
    <source>
        <dbReference type="Proteomes" id="UP000188388"/>
    </source>
</evidence>
<keyword evidence="1" id="KW-0472">Membrane</keyword>
<feature type="transmembrane region" description="Helical" evidence="1">
    <location>
        <begin position="44"/>
        <end position="63"/>
    </location>
</feature>
<keyword evidence="3" id="KW-1185">Reference proteome</keyword>
<organism evidence="2 3">
    <name type="scientific">Mesorhizobium prunaredense</name>
    <dbReference type="NCBI Taxonomy" id="1631249"/>
    <lineage>
        <taxon>Bacteria</taxon>
        <taxon>Pseudomonadati</taxon>
        <taxon>Pseudomonadota</taxon>
        <taxon>Alphaproteobacteria</taxon>
        <taxon>Hyphomicrobiales</taxon>
        <taxon>Phyllobacteriaceae</taxon>
        <taxon>Mesorhizobium</taxon>
    </lineage>
</organism>
<proteinExistence type="predicted"/>
<evidence type="ECO:0000313" key="2">
    <source>
        <dbReference type="EMBL" id="SIT54071.1"/>
    </source>
</evidence>
<feature type="transmembrane region" description="Helical" evidence="1">
    <location>
        <begin position="196"/>
        <end position="219"/>
    </location>
</feature>
<feature type="transmembrane region" description="Helical" evidence="1">
    <location>
        <begin position="69"/>
        <end position="93"/>
    </location>
</feature>
<accession>A0A1R3V2G2</accession>
<feature type="transmembrane region" description="Helical" evidence="1">
    <location>
        <begin position="231"/>
        <end position="252"/>
    </location>
</feature>
<dbReference type="STRING" id="1631249.BQ8794_140216"/>
<feature type="transmembrane region" description="Helical" evidence="1">
    <location>
        <begin position="258"/>
        <end position="278"/>
    </location>
</feature>
<dbReference type="EMBL" id="FTPD01000006">
    <property type="protein sequence ID" value="SIT54071.1"/>
    <property type="molecule type" value="Genomic_DNA"/>
</dbReference>
<gene>
    <name evidence="2" type="ORF">BQ8794_140216</name>
</gene>
<evidence type="ECO:0008006" key="4">
    <source>
        <dbReference type="Google" id="ProtNLM"/>
    </source>
</evidence>
<feature type="transmembrane region" description="Helical" evidence="1">
    <location>
        <begin position="303"/>
        <end position="321"/>
    </location>
</feature>
<reference evidence="3" key="1">
    <citation type="submission" date="2017-01" db="EMBL/GenBank/DDBJ databases">
        <authorList>
            <person name="Brunel B."/>
        </authorList>
    </citation>
    <scope>NUCLEOTIDE SEQUENCE [LARGE SCALE GENOMIC DNA]</scope>
</reference>